<comment type="caution">
    <text evidence="2">The sequence shown here is derived from an EMBL/GenBank/DDBJ whole genome shotgun (WGS) entry which is preliminary data.</text>
</comment>
<gene>
    <name evidence="2" type="ORF">HND93_32220</name>
</gene>
<evidence type="ECO:0000313" key="2">
    <source>
        <dbReference type="EMBL" id="NYZ24395.1"/>
    </source>
</evidence>
<protein>
    <recommendedName>
        <fullName evidence="1">Transcriptional regulator-like domain-containing protein</fullName>
    </recommendedName>
</protein>
<dbReference type="Pfam" id="PF20109">
    <property type="entry name" value="Trans_reg_dom"/>
    <property type="match status" value="1"/>
</dbReference>
<organism evidence="2 3">
    <name type="scientific">Azospirillum oleiclasticum</name>
    <dbReference type="NCBI Taxonomy" id="2735135"/>
    <lineage>
        <taxon>Bacteria</taxon>
        <taxon>Pseudomonadati</taxon>
        <taxon>Pseudomonadota</taxon>
        <taxon>Alphaproteobacteria</taxon>
        <taxon>Rhodospirillales</taxon>
        <taxon>Azospirillaceae</taxon>
        <taxon>Azospirillum</taxon>
    </lineage>
</organism>
<keyword evidence="3" id="KW-1185">Reference proteome</keyword>
<reference evidence="2 3" key="1">
    <citation type="submission" date="2020-05" db="EMBL/GenBank/DDBJ databases">
        <title>Azospirillum oleiclasticum sp. nov, a nitrogen-fixing and heavy crude oil-emulsifying bacterium isolated from the crude oil of Yumen Oilfield.</title>
        <authorList>
            <person name="Wu D."/>
            <person name="Cai M."/>
            <person name="Zhang X."/>
        </authorList>
    </citation>
    <scope>NUCLEOTIDE SEQUENCE [LARGE SCALE GENOMIC DNA]</scope>
    <source>
        <strain evidence="2 3">ROY-1-1-2</strain>
    </source>
</reference>
<sequence length="235" mass="27758">MKQKDFIYIAPDGAKYEMIHAMTRPWWKSEQEYIPILEWHPNKIAWEFLRRSPEYFTRYHTWKWHRSTALEGGVDMNHASWKAQEGMAWKIQKDFGLDPNWSPPSPYASDFCPIFIDQVSPQGSQIITTLGSLDRMPDDKIQLLTGEIYLISPGGNWPRRKTARPHRKAHCRHQLMNYLRLLDAKTNDANAEMIRIYISEYRNLPREQALARIRAHWYAARRMVEVGYRKLAASP</sequence>
<dbReference type="EMBL" id="JABFDB010000040">
    <property type="protein sequence ID" value="NYZ24395.1"/>
    <property type="molecule type" value="Genomic_DNA"/>
</dbReference>
<accession>A0ABX2TMW5</accession>
<dbReference type="RefSeq" id="WP_180286173.1">
    <property type="nucleotide sequence ID" value="NZ_JABFDB010000040.1"/>
</dbReference>
<name>A0ABX2TMW5_9PROT</name>
<feature type="domain" description="Transcriptional regulator-like" evidence="1">
    <location>
        <begin position="27"/>
        <end position="62"/>
    </location>
</feature>
<proteinExistence type="predicted"/>
<evidence type="ECO:0000313" key="3">
    <source>
        <dbReference type="Proteomes" id="UP000584642"/>
    </source>
</evidence>
<evidence type="ECO:0000259" key="1">
    <source>
        <dbReference type="Pfam" id="PF20109"/>
    </source>
</evidence>
<dbReference type="Proteomes" id="UP000584642">
    <property type="component" value="Unassembled WGS sequence"/>
</dbReference>
<dbReference type="InterPro" id="IPR045465">
    <property type="entry name" value="Trans_reg_dom"/>
</dbReference>